<evidence type="ECO:0000256" key="6">
    <source>
        <dbReference type="ARBA" id="ARBA00023136"/>
    </source>
</evidence>
<keyword evidence="2 7" id="KW-0812">Transmembrane</keyword>
<dbReference type="Pfam" id="PF00664">
    <property type="entry name" value="ABC_membrane"/>
    <property type="match status" value="1"/>
</dbReference>
<dbReference type="RefSeq" id="WP_354087960.1">
    <property type="nucleotide sequence ID" value="NZ_JBEPTF010000001.1"/>
</dbReference>
<comment type="subcellular location">
    <subcellularLocation>
        <location evidence="1">Cell membrane</location>
        <topology evidence="1">Multi-pass membrane protein</topology>
    </subcellularLocation>
</comment>
<dbReference type="EMBL" id="JBEPTF010000001">
    <property type="protein sequence ID" value="MET4683015.1"/>
    <property type="molecule type" value="Genomic_DNA"/>
</dbReference>
<sequence length="542" mass="55942">MTAQPIEADVAPAAWLKAALAPRKRVMTLAAGLVIADVIPAVGFAAGLALAVGALPRGMEAAVPGAALAVAALIARGLLTQCAVVVGARAARAVKGDIRRQALNGALNGRLSDAEAMTATHEGVEALDGHVSRFLPARLAAGVSPLLLIAAAAVVSPFTAGILIFTLLPFVLGMALTGMAAGAESRRQFQAMERLSGLFLDRVRALPAVLAFQAEARQTAVIAHASDNLARRTGRVLKVAFLSSAVLEFFSALAVALVAVYCGFNLLKLLPFPAPDELSLTQAFFLLALAPEVYAPMRRLSAAYHDRQAAESAVPALRRLIEAPEARPSRPPAPAAAPAVAFRGVSVAYEPGAPVLKDFDLEIAPGAIVALVGPSGSGKSSLLHLFLGLAPLSEGEVEVGEARLSQRPDLTHWIGWAGQAPVVVPGSLADNIALAWRGAPMARIMEAAACAGLPSDLAVDLDRPIDERGGGLSGGERRRLGLARAFLKPAPLLLLDEPTANLDAEAEAALLPVIRAAAQGRTTLIATHSEAVAAMADVVVRL</sequence>
<keyword evidence="4 10" id="KW-0067">ATP-binding</keyword>
<dbReference type="PROSITE" id="PS50929">
    <property type="entry name" value="ABC_TM1F"/>
    <property type="match status" value="1"/>
</dbReference>
<dbReference type="SUPFAM" id="SSF52540">
    <property type="entry name" value="P-loop containing nucleoside triphosphate hydrolases"/>
    <property type="match status" value="1"/>
</dbReference>
<feature type="transmembrane region" description="Helical" evidence="7">
    <location>
        <begin position="162"/>
        <end position="183"/>
    </location>
</feature>
<feature type="transmembrane region" description="Helical" evidence="7">
    <location>
        <begin position="66"/>
        <end position="91"/>
    </location>
</feature>
<dbReference type="Pfam" id="PF00005">
    <property type="entry name" value="ABC_tran"/>
    <property type="match status" value="1"/>
</dbReference>
<gene>
    <name evidence="10" type="ORF">ABIE19_000924</name>
</gene>
<evidence type="ECO:0000259" key="9">
    <source>
        <dbReference type="PROSITE" id="PS50929"/>
    </source>
</evidence>
<dbReference type="PANTHER" id="PTHR24221:SF261">
    <property type="entry name" value="GLUTATHIONE_L-CYSTEINE TRANSPORT SYSTEM ATP-BINDING_PERMEASE PROTEIN CYDD"/>
    <property type="match status" value="1"/>
</dbReference>
<dbReference type="GO" id="GO:0005524">
    <property type="term" value="F:ATP binding"/>
    <property type="evidence" value="ECO:0007669"/>
    <property type="project" value="UniProtKB-KW"/>
</dbReference>
<proteinExistence type="predicted"/>
<keyword evidence="3" id="KW-0547">Nucleotide-binding</keyword>
<feature type="transmembrane region" description="Helical" evidence="7">
    <location>
        <begin position="26"/>
        <end position="54"/>
    </location>
</feature>
<dbReference type="CDD" id="cd18584">
    <property type="entry name" value="ABC_6TM_AarD_CydD"/>
    <property type="match status" value="1"/>
</dbReference>
<dbReference type="Gene3D" id="3.40.50.300">
    <property type="entry name" value="P-loop containing nucleotide triphosphate hydrolases"/>
    <property type="match status" value="1"/>
</dbReference>
<dbReference type="SMART" id="SM00382">
    <property type="entry name" value="AAA"/>
    <property type="match status" value="1"/>
</dbReference>
<dbReference type="InterPro" id="IPR014216">
    <property type="entry name" value="ABC_transptr_CydD"/>
</dbReference>
<dbReference type="PROSITE" id="PS00211">
    <property type="entry name" value="ABC_TRANSPORTER_1"/>
    <property type="match status" value="1"/>
</dbReference>
<keyword evidence="11" id="KW-1185">Reference proteome</keyword>
<organism evidence="10 11">
    <name type="scientific">Brevundimonas faecalis</name>
    <dbReference type="NCBI Taxonomy" id="947378"/>
    <lineage>
        <taxon>Bacteria</taxon>
        <taxon>Pseudomonadati</taxon>
        <taxon>Pseudomonadota</taxon>
        <taxon>Alphaproteobacteria</taxon>
        <taxon>Caulobacterales</taxon>
        <taxon>Caulobacteraceae</taxon>
        <taxon>Brevundimonas</taxon>
    </lineage>
</organism>
<evidence type="ECO:0000313" key="11">
    <source>
        <dbReference type="Proteomes" id="UP001549313"/>
    </source>
</evidence>
<evidence type="ECO:0000256" key="4">
    <source>
        <dbReference type="ARBA" id="ARBA00022840"/>
    </source>
</evidence>
<dbReference type="InterPro" id="IPR036640">
    <property type="entry name" value="ABC1_TM_sf"/>
</dbReference>
<dbReference type="InterPro" id="IPR017871">
    <property type="entry name" value="ABC_transporter-like_CS"/>
</dbReference>
<reference evidence="10 11" key="1">
    <citation type="submission" date="2024-06" db="EMBL/GenBank/DDBJ databases">
        <title>Sorghum-associated microbial communities from plants grown in Nebraska, USA.</title>
        <authorList>
            <person name="Schachtman D."/>
        </authorList>
    </citation>
    <scope>NUCLEOTIDE SEQUENCE [LARGE SCALE GENOMIC DNA]</scope>
    <source>
        <strain evidence="10 11">2814</strain>
    </source>
</reference>
<accession>A0ABV2R8W2</accession>
<dbReference type="Gene3D" id="1.20.1560.10">
    <property type="entry name" value="ABC transporter type 1, transmembrane domain"/>
    <property type="match status" value="1"/>
</dbReference>
<evidence type="ECO:0000256" key="1">
    <source>
        <dbReference type="ARBA" id="ARBA00004651"/>
    </source>
</evidence>
<feature type="domain" description="ABC transmembrane type-1" evidence="9">
    <location>
        <begin position="26"/>
        <end position="309"/>
    </location>
</feature>
<feature type="domain" description="ABC transporter" evidence="8">
    <location>
        <begin position="340"/>
        <end position="542"/>
    </location>
</feature>
<keyword evidence="5 7" id="KW-1133">Transmembrane helix</keyword>
<evidence type="ECO:0000313" key="10">
    <source>
        <dbReference type="EMBL" id="MET4683015.1"/>
    </source>
</evidence>
<feature type="transmembrane region" description="Helical" evidence="7">
    <location>
        <begin position="239"/>
        <end position="267"/>
    </location>
</feature>
<name>A0ABV2R8W2_9CAUL</name>
<dbReference type="InterPro" id="IPR003593">
    <property type="entry name" value="AAA+_ATPase"/>
</dbReference>
<dbReference type="InterPro" id="IPR003439">
    <property type="entry name" value="ABC_transporter-like_ATP-bd"/>
</dbReference>
<dbReference type="PROSITE" id="PS50893">
    <property type="entry name" value="ABC_TRANSPORTER_2"/>
    <property type="match status" value="1"/>
</dbReference>
<keyword evidence="6 7" id="KW-0472">Membrane</keyword>
<protein>
    <submittedName>
        <fullName evidence="10">ATP-binding cassette subfamily C protein CydD</fullName>
    </submittedName>
</protein>
<feature type="transmembrane region" description="Helical" evidence="7">
    <location>
        <begin position="139"/>
        <end position="156"/>
    </location>
</feature>
<dbReference type="CDD" id="cd03228">
    <property type="entry name" value="ABCC_MRP_Like"/>
    <property type="match status" value="1"/>
</dbReference>
<evidence type="ECO:0000259" key="8">
    <source>
        <dbReference type="PROSITE" id="PS50893"/>
    </source>
</evidence>
<dbReference type="InterPro" id="IPR027417">
    <property type="entry name" value="P-loop_NTPase"/>
</dbReference>
<dbReference type="SUPFAM" id="SSF90123">
    <property type="entry name" value="ABC transporter transmembrane region"/>
    <property type="match status" value="1"/>
</dbReference>
<dbReference type="InterPro" id="IPR039421">
    <property type="entry name" value="Type_1_exporter"/>
</dbReference>
<dbReference type="NCBIfam" id="TIGR02857">
    <property type="entry name" value="CydD"/>
    <property type="match status" value="1"/>
</dbReference>
<dbReference type="PANTHER" id="PTHR24221">
    <property type="entry name" value="ATP-BINDING CASSETTE SUB-FAMILY B"/>
    <property type="match status" value="1"/>
</dbReference>
<dbReference type="Proteomes" id="UP001549313">
    <property type="component" value="Unassembled WGS sequence"/>
</dbReference>
<comment type="caution">
    <text evidence="10">The sequence shown here is derived from an EMBL/GenBank/DDBJ whole genome shotgun (WGS) entry which is preliminary data.</text>
</comment>
<evidence type="ECO:0000256" key="5">
    <source>
        <dbReference type="ARBA" id="ARBA00022989"/>
    </source>
</evidence>
<evidence type="ECO:0000256" key="7">
    <source>
        <dbReference type="SAM" id="Phobius"/>
    </source>
</evidence>
<dbReference type="InterPro" id="IPR011527">
    <property type="entry name" value="ABC1_TM_dom"/>
</dbReference>
<evidence type="ECO:0000256" key="3">
    <source>
        <dbReference type="ARBA" id="ARBA00022741"/>
    </source>
</evidence>
<evidence type="ECO:0000256" key="2">
    <source>
        <dbReference type="ARBA" id="ARBA00022692"/>
    </source>
</evidence>